<keyword evidence="1" id="KW-0812">Transmembrane</keyword>
<keyword evidence="3" id="KW-1185">Reference proteome</keyword>
<evidence type="ECO:0000256" key="1">
    <source>
        <dbReference type="SAM" id="Phobius"/>
    </source>
</evidence>
<proteinExistence type="predicted"/>
<name>A0ABR8GP32_9CYAN</name>
<comment type="caution">
    <text evidence="2">The sequence shown here is derived from an EMBL/GenBank/DDBJ whole genome shotgun (WGS) entry which is preliminary data.</text>
</comment>
<dbReference type="EMBL" id="JACJTA010000016">
    <property type="protein sequence ID" value="MBD2604900.1"/>
    <property type="molecule type" value="Genomic_DNA"/>
</dbReference>
<evidence type="ECO:0000313" key="2">
    <source>
        <dbReference type="EMBL" id="MBD2604900.1"/>
    </source>
</evidence>
<dbReference type="Proteomes" id="UP000660380">
    <property type="component" value="Unassembled WGS sequence"/>
</dbReference>
<keyword evidence="1" id="KW-1133">Transmembrane helix</keyword>
<protein>
    <submittedName>
        <fullName evidence="2">Uncharacterized protein</fullName>
    </submittedName>
</protein>
<evidence type="ECO:0000313" key="3">
    <source>
        <dbReference type="Proteomes" id="UP000660380"/>
    </source>
</evidence>
<sequence>MVRLLEKRQRTGSILTIFAIATFSLHLSAIFLLIFQGINIRQLSVRKAPNFVQLIDGKPADVTDLEREPEAIRQFVSKTMTSMFNWSGKLPPESIEQVTQPQADAGISIQTSRGGSRKVSTTSWIASFALSEDFRKGFLSTIAEMTPPEVFYNKPSQNISGELVIKRVYPPEKIGLGKWRVGMVADLIQKKQADNRTIVTRFNKDLLVRAVDSFAYPQLDNTTVLQKAIYSVRADQLEIYEIRNLCLIDEYNNQNPDVNVCGNRQTTDSFIK</sequence>
<organism evidence="2 3">
    <name type="scientific">Scytonema hofmannii FACHB-248</name>
    <dbReference type="NCBI Taxonomy" id="1842502"/>
    <lineage>
        <taxon>Bacteria</taxon>
        <taxon>Bacillati</taxon>
        <taxon>Cyanobacteriota</taxon>
        <taxon>Cyanophyceae</taxon>
        <taxon>Nostocales</taxon>
        <taxon>Scytonemataceae</taxon>
        <taxon>Scytonema</taxon>
    </lineage>
</organism>
<feature type="transmembrane region" description="Helical" evidence="1">
    <location>
        <begin position="12"/>
        <end position="35"/>
    </location>
</feature>
<dbReference type="RefSeq" id="WP_029633769.1">
    <property type="nucleotide sequence ID" value="NZ_JACJTA010000016.1"/>
</dbReference>
<keyword evidence="1" id="KW-0472">Membrane</keyword>
<accession>A0ABR8GP32</accession>
<reference evidence="2 3" key="1">
    <citation type="journal article" date="2020" name="ISME J.">
        <title>Comparative genomics reveals insights into cyanobacterial evolution and habitat adaptation.</title>
        <authorList>
            <person name="Chen M.Y."/>
            <person name="Teng W.K."/>
            <person name="Zhao L."/>
            <person name="Hu C.X."/>
            <person name="Zhou Y.K."/>
            <person name="Han B.P."/>
            <person name="Song L.R."/>
            <person name="Shu W.S."/>
        </authorList>
    </citation>
    <scope>NUCLEOTIDE SEQUENCE [LARGE SCALE GENOMIC DNA]</scope>
    <source>
        <strain evidence="2 3">FACHB-248</strain>
    </source>
</reference>
<gene>
    <name evidence="2" type="ORF">H6G81_10265</name>
</gene>